<sequence>MQPIIGIGSNHLIRISQHFENNYVDYTQKNYVASLSNAGALPLILPIGAPNLAKNYLSRIDALVLTGGQDVSPQLYNEDPIPQNGLNDWDRDVFEQALILAAIDAHKPILGICRGIQIINATLGGTNYQDLTTQLPNALGHNQYPTAWQTPTQQISTATGSFIEGIWGTTGLVNSFHHQAVKIAASGLKITATAADGVIEAVEDQNRQIIGVQFHPEMMATSNPQAAHLFEKFVAQI</sequence>
<dbReference type="Gene3D" id="3.40.50.880">
    <property type="match status" value="1"/>
</dbReference>
<dbReference type="PROSITE" id="PS51273">
    <property type="entry name" value="GATASE_TYPE_1"/>
    <property type="match status" value="1"/>
</dbReference>
<evidence type="ECO:0000313" key="1">
    <source>
        <dbReference type="EMBL" id="GKT05959.1"/>
    </source>
</evidence>
<comment type="caution">
    <text evidence="1">The sequence shown here is derived from an EMBL/GenBank/DDBJ whole genome shotgun (WGS) entry which is preliminary data.</text>
</comment>
<dbReference type="Proteomes" id="UP001628078">
    <property type="component" value="Unassembled WGS sequence"/>
</dbReference>
<dbReference type="InterPro" id="IPR044668">
    <property type="entry name" value="PuuD-like"/>
</dbReference>
<dbReference type="PANTHER" id="PTHR43235">
    <property type="entry name" value="GLUTAMINE AMIDOTRANSFERASE PB2B2.05-RELATED"/>
    <property type="match status" value="1"/>
</dbReference>
<keyword evidence="1" id="KW-0378">Hydrolase</keyword>
<accession>A0ABQ5JQR2</accession>
<organism evidence="1 2">
    <name type="scientific">Furfurilactobacillus curtus</name>
    <dbReference type="NCBI Taxonomy" id="1746200"/>
    <lineage>
        <taxon>Bacteria</taxon>
        <taxon>Bacillati</taxon>
        <taxon>Bacillota</taxon>
        <taxon>Bacilli</taxon>
        <taxon>Lactobacillales</taxon>
        <taxon>Lactobacillaceae</taxon>
        <taxon>Furfurilactobacillus</taxon>
    </lineage>
</organism>
<protein>
    <submittedName>
        <fullName evidence="1">Gamma-glutamyl-gamma-aminobutyrate hydrolase</fullName>
    </submittedName>
</protein>
<proteinExistence type="predicted"/>
<dbReference type="CDD" id="cd01745">
    <property type="entry name" value="GATase1_2"/>
    <property type="match status" value="1"/>
</dbReference>
<dbReference type="SUPFAM" id="SSF52317">
    <property type="entry name" value="Class I glutamine amidotransferase-like"/>
    <property type="match status" value="1"/>
</dbReference>
<dbReference type="InterPro" id="IPR029062">
    <property type="entry name" value="Class_I_gatase-like"/>
</dbReference>
<evidence type="ECO:0000313" key="2">
    <source>
        <dbReference type="Proteomes" id="UP001628078"/>
    </source>
</evidence>
<dbReference type="EMBL" id="BQXO01000003">
    <property type="protein sequence ID" value="GKT05959.1"/>
    <property type="molecule type" value="Genomic_DNA"/>
</dbReference>
<name>A0ABQ5JQR2_9LACO</name>
<keyword evidence="2" id="KW-1185">Reference proteome</keyword>
<reference evidence="1 2" key="1">
    <citation type="submission" date="2022-03" db="EMBL/GenBank/DDBJ databases">
        <title>Draft genome sequence of Furfurilactobacillus curtus JCM 31185.</title>
        <authorList>
            <person name="Suzuki S."/>
            <person name="Endo A."/>
            <person name="Kajikawa A."/>
        </authorList>
    </citation>
    <scope>NUCLEOTIDE SEQUENCE [LARGE SCALE GENOMIC DNA]</scope>
    <source>
        <strain evidence="1 2">JCM 31185</strain>
    </source>
</reference>
<dbReference type="PANTHER" id="PTHR43235:SF1">
    <property type="entry name" value="GLUTAMINE AMIDOTRANSFERASE PB2B2.05-RELATED"/>
    <property type="match status" value="1"/>
</dbReference>
<dbReference type="Pfam" id="PF07722">
    <property type="entry name" value="Peptidase_C26"/>
    <property type="match status" value="1"/>
</dbReference>
<dbReference type="GO" id="GO:0016787">
    <property type="term" value="F:hydrolase activity"/>
    <property type="evidence" value="ECO:0007669"/>
    <property type="project" value="UniProtKB-KW"/>
</dbReference>
<dbReference type="InterPro" id="IPR011697">
    <property type="entry name" value="Peptidase_C26"/>
</dbReference>
<gene>
    <name evidence="1" type="ORF">JCM31185_12470</name>
</gene>
<dbReference type="RefSeq" id="WP_407883681.1">
    <property type="nucleotide sequence ID" value="NZ_BQXO01000003.1"/>
</dbReference>